<evidence type="ECO:0000256" key="1">
    <source>
        <dbReference type="ARBA" id="ARBA00004141"/>
    </source>
</evidence>
<dbReference type="EMBL" id="CP050292">
    <property type="protein sequence ID" value="QND71595.1"/>
    <property type="molecule type" value="Genomic_DNA"/>
</dbReference>
<evidence type="ECO:0000313" key="7">
    <source>
        <dbReference type="EMBL" id="QND71595.1"/>
    </source>
</evidence>
<evidence type="ECO:0000313" key="8">
    <source>
        <dbReference type="Proteomes" id="UP000515291"/>
    </source>
</evidence>
<comment type="subcellular location">
    <subcellularLocation>
        <location evidence="1">Membrane</location>
        <topology evidence="1">Multi-pass membrane protein</topology>
    </subcellularLocation>
</comment>
<keyword evidence="4 6" id="KW-0472">Membrane</keyword>
<evidence type="ECO:0000256" key="2">
    <source>
        <dbReference type="ARBA" id="ARBA00022692"/>
    </source>
</evidence>
<feature type="region of interest" description="Disordered" evidence="5">
    <location>
        <begin position="168"/>
        <end position="210"/>
    </location>
</feature>
<dbReference type="RefSeq" id="WP_089263924.1">
    <property type="nucleotide sequence ID" value="NZ_CP050292.1"/>
</dbReference>
<dbReference type="Proteomes" id="UP000515291">
    <property type="component" value="Chromosome"/>
</dbReference>
<feature type="compositionally biased region" description="Low complexity" evidence="5">
    <location>
        <begin position="180"/>
        <end position="190"/>
    </location>
</feature>
<accession>A0A7G6TXW3</accession>
<dbReference type="AlphaFoldDB" id="A0A7G6TXW3"/>
<dbReference type="GO" id="GO:0009403">
    <property type="term" value="P:toxin biosynthetic process"/>
    <property type="evidence" value="ECO:0007669"/>
    <property type="project" value="InterPro"/>
</dbReference>
<reference evidence="8" key="1">
    <citation type="journal article" date="2020" name="Mol. Plant Microbe">
        <title>Rhizobial microsymbionts of the narrowly endemic Oxytropis species growing in Kamchatka are characterized by significant genetic diversity and possess a set of genes that are associated with T3SS and T6SS secretion systems and can affect the development of symbiosis.</title>
        <authorList>
            <person name="Safronova V."/>
            <person name="Guro P."/>
            <person name="Sazanova A."/>
            <person name="Kuznetsova I."/>
            <person name="Belimov A."/>
            <person name="Yakubov V."/>
            <person name="Chirak E."/>
            <person name="Afonin A."/>
            <person name="Gogolev Y."/>
            <person name="Andronov E."/>
            <person name="Tikhonovich I."/>
        </authorList>
    </citation>
    <scope>NUCLEOTIDE SEQUENCE [LARGE SCALE GENOMIC DNA]</scope>
    <source>
        <strain evidence="8">581</strain>
    </source>
</reference>
<keyword evidence="2 6" id="KW-0812">Transmembrane</keyword>
<feature type="transmembrane region" description="Helical" evidence="6">
    <location>
        <begin position="105"/>
        <end position="127"/>
    </location>
</feature>
<dbReference type="Pfam" id="PF02674">
    <property type="entry name" value="Colicin_V"/>
    <property type="match status" value="1"/>
</dbReference>
<evidence type="ECO:0000256" key="6">
    <source>
        <dbReference type="SAM" id="Phobius"/>
    </source>
</evidence>
<keyword evidence="3 6" id="KW-1133">Transmembrane helix</keyword>
<feature type="compositionally biased region" description="Basic and acidic residues" evidence="5">
    <location>
        <begin position="194"/>
        <end position="204"/>
    </location>
</feature>
<evidence type="ECO:0000256" key="4">
    <source>
        <dbReference type="ARBA" id="ARBA00023136"/>
    </source>
</evidence>
<evidence type="ECO:0000256" key="3">
    <source>
        <dbReference type="ARBA" id="ARBA00022989"/>
    </source>
</evidence>
<evidence type="ECO:0000256" key="5">
    <source>
        <dbReference type="SAM" id="MobiDB-lite"/>
    </source>
</evidence>
<dbReference type="GO" id="GO:0016020">
    <property type="term" value="C:membrane"/>
    <property type="evidence" value="ECO:0007669"/>
    <property type="project" value="UniProtKB-SubCell"/>
</dbReference>
<dbReference type="KEGG" id="trb:HB776_10415"/>
<sequence length="210" mass="22727">MPITILDLVLLGVMLISGLLAMVRGFMREILSIAAWGAAALVTLFAFQKLLPTAKTYFNNDTVASIVVVAGVFIGTLIVVSIITVRISDMILDSRIGALDRTLGFLFGLARGLLIVVVAFLFFSWLVPDKQRPDWVTGAKSRVVLQGTGDWLMALLPDDPENTILKRFKKNKPDEDTTDAEPAAPGAAEGYSKPARDSLKKLIDGKPAGR</sequence>
<dbReference type="PANTHER" id="PTHR36926">
    <property type="entry name" value="COLICIN V PRODUCTION PROTEIN"/>
    <property type="match status" value="1"/>
</dbReference>
<feature type="transmembrane region" description="Helical" evidence="6">
    <location>
        <begin position="30"/>
        <end position="51"/>
    </location>
</feature>
<dbReference type="InterPro" id="IPR052719">
    <property type="entry name" value="CvpA-like"/>
</dbReference>
<gene>
    <name evidence="7" type="ORF">HB776_10415</name>
</gene>
<protein>
    <submittedName>
        <fullName evidence="7">CvpA family protein</fullName>
    </submittedName>
</protein>
<proteinExistence type="predicted"/>
<feature type="transmembrane region" description="Helical" evidence="6">
    <location>
        <begin position="63"/>
        <end position="85"/>
    </location>
</feature>
<dbReference type="InterPro" id="IPR003825">
    <property type="entry name" value="Colicin-V_CvpA"/>
</dbReference>
<dbReference type="PANTHER" id="PTHR36926:SF1">
    <property type="entry name" value="COLICIN V PRODUCTION PROTEIN"/>
    <property type="match status" value="1"/>
</dbReference>
<name>A0A7G6TXW3_9BRAD</name>
<organism evidence="7 8">
    <name type="scientific">Tardiphaga robiniae</name>
    <dbReference type="NCBI Taxonomy" id="943830"/>
    <lineage>
        <taxon>Bacteria</taxon>
        <taxon>Pseudomonadati</taxon>
        <taxon>Pseudomonadota</taxon>
        <taxon>Alphaproteobacteria</taxon>
        <taxon>Hyphomicrobiales</taxon>
        <taxon>Nitrobacteraceae</taxon>
        <taxon>Tardiphaga</taxon>
    </lineage>
</organism>
<feature type="transmembrane region" description="Helical" evidence="6">
    <location>
        <begin position="6"/>
        <end position="23"/>
    </location>
</feature>